<feature type="chain" id="PRO_5021195174" evidence="1">
    <location>
        <begin position="25"/>
        <end position="319"/>
    </location>
</feature>
<dbReference type="Proteomes" id="UP000297737">
    <property type="component" value="Unassembled WGS sequence"/>
</dbReference>
<reference evidence="2 3" key="1">
    <citation type="submission" date="2019-02" db="EMBL/GenBank/DDBJ databases">
        <title>Polymorphobacter sp. isolated from the lake at the Tibet of China.</title>
        <authorList>
            <person name="Li A."/>
        </authorList>
    </citation>
    <scope>NUCLEOTIDE SEQUENCE [LARGE SCALE GENOMIC DNA]</scope>
    <source>
        <strain evidence="2 3">DJ1R-1</strain>
    </source>
</reference>
<accession>A0A4Y9ES86</accession>
<dbReference type="AlphaFoldDB" id="A0A4Y9ES86"/>
<dbReference type="OrthoDB" id="9935227at2"/>
<comment type="caution">
    <text evidence="2">The sequence shown here is derived from an EMBL/GenBank/DDBJ whole genome shotgun (WGS) entry which is preliminary data.</text>
</comment>
<dbReference type="RefSeq" id="WP_135244783.1">
    <property type="nucleotide sequence ID" value="NZ_SIHO01000001.1"/>
</dbReference>
<proteinExistence type="predicted"/>
<protein>
    <submittedName>
        <fullName evidence="2">Uncharacterized protein</fullName>
    </submittedName>
</protein>
<keyword evidence="1" id="KW-0732">Signal</keyword>
<dbReference type="EMBL" id="SIHO01000001">
    <property type="protein sequence ID" value="TFU06059.1"/>
    <property type="molecule type" value="Genomic_DNA"/>
</dbReference>
<sequence length="319" mass="33625">MRSELRLAVGAAALLLVAAAPDTAVTLPFAPPNGVPIRYDCTALRTLGGRPLTITSAHELQFAGAADKRSVRWTVKSLAVSGDEPVRQMLQATGDIAVGQPVDIALTADGATAAITNEAALRAHVRAATPAVKATFVPVFAPAPEATRTALQTLLDDELAALDPQTPEEFAASWLEVVEPLLGGEAPLVPDAVVKADVEAQAPIGGGALRYKLRYGLRDYVPGKSAQVFHDLTADPEDVQRYAAEMVAQMFPDAAPGQNEATATRAILSQMTSGTQITSDISLPTGLRTRFSTATTTELPGRPKRIESRECRLVSTKVL</sequence>
<feature type="signal peptide" evidence="1">
    <location>
        <begin position="1"/>
        <end position="24"/>
    </location>
</feature>
<evidence type="ECO:0000313" key="2">
    <source>
        <dbReference type="EMBL" id="TFU06059.1"/>
    </source>
</evidence>
<keyword evidence="3" id="KW-1185">Reference proteome</keyword>
<gene>
    <name evidence="2" type="ORF">EUV02_03320</name>
</gene>
<organism evidence="2 3">
    <name type="scientific">Glacieibacterium arshaanense</name>
    <dbReference type="NCBI Taxonomy" id="2511025"/>
    <lineage>
        <taxon>Bacteria</taxon>
        <taxon>Pseudomonadati</taxon>
        <taxon>Pseudomonadota</taxon>
        <taxon>Alphaproteobacteria</taxon>
        <taxon>Sphingomonadales</taxon>
        <taxon>Sphingosinicellaceae</taxon>
        <taxon>Glacieibacterium</taxon>
    </lineage>
</organism>
<evidence type="ECO:0000313" key="3">
    <source>
        <dbReference type="Proteomes" id="UP000297737"/>
    </source>
</evidence>
<evidence type="ECO:0000256" key="1">
    <source>
        <dbReference type="SAM" id="SignalP"/>
    </source>
</evidence>
<name>A0A4Y9ES86_9SPHN</name>